<feature type="transmembrane region" description="Helical" evidence="1">
    <location>
        <begin position="53"/>
        <end position="71"/>
    </location>
</feature>
<evidence type="ECO:0008006" key="4">
    <source>
        <dbReference type="Google" id="ProtNLM"/>
    </source>
</evidence>
<dbReference type="RefSeq" id="WP_149352705.1">
    <property type="nucleotide sequence ID" value="NZ_VTRV01000062.1"/>
</dbReference>
<sequence>MATDVNRMLLLGAALSALAAVLHLAVIAGGPHWYRFFGAGERMARLAEAHSPVPTMVTLGIAAVLAAWAAYAASGAGLLRSLPFTGPALVVITAVYVLRGLALAPAAVVPAMRTPFNLWSSAICLAIGVVHAIGLWQVWKRL</sequence>
<feature type="transmembrane region" description="Helical" evidence="1">
    <location>
        <begin position="118"/>
        <end position="139"/>
    </location>
</feature>
<evidence type="ECO:0000313" key="2">
    <source>
        <dbReference type="EMBL" id="TZF89917.1"/>
    </source>
</evidence>
<keyword evidence="3" id="KW-1185">Reference proteome</keyword>
<dbReference type="OrthoDB" id="5457135at2"/>
<keyword evidence="1" id="KW-0812">Transmembrane</keyword>
<keyword evidence="1" id="KW-1133">Transmembrane helix</keyword>
<feature type="transmembrane region" description="Helical" evidence="1">
    <location>
        <begin position="78"/>
        <end position="98"/>
    </location>
</feature>
<dbReference type="AlphaFoldDB" id="A0A5D8Z5E5"/>
<reference evidence="2 3" key="1">
    <citation type="submission" date="2019-08" db="EMBL/GenBank/DDBJ databases">
        <title>Draft genome sequence of Lysobacter sp. UKS-15.</title>
        <authorList>
            <person name="Im W.-T."/>
        </authorList>
    </citation>
    <scope>NUCLEOTIDE SEQUENCE [LARGE SCALE GENOMIC DNA]</scope>
    <source>
        <strain evidence="2 3">UKS-15</strain>
    </source>
</reference>
<accession>A0A5D8Z5E5</accession>
<evidence type="ECO:0000256" key="1">
    <source>
        <dbReference type="SAM" id="Phobius"/>
    </source>
</evidence>
<evidence type="ECO:0000313" key="3">
    <source>
        <dbReference type="Proteomes" id="UP000323164"/>
    </source>
</evidence>
<name>A0A5D8Z5E5_9GAMM</name>
<gene>
    <name evidence="2" type="ORF">FW784_07350</name>
</gene>
<protein>
    <recommendedName>
        <fullName evidence="4">DUF3995 domain-containing protein</fullName>
    </recommendedName>
</protein>
<dbReference type="Proteomes" id="UP000323164">
    <property type="component" value="Unassembled WGS sequence"/>
</dbReference>
<keyword evidence="1" id="KW-0472">Membrane</keyword>
<comment type="caution">
    <text evidence="2">The sequence shown here is derived from an EMBL/GenBank/DDBJ whole genome shotgun (WGS) entry which is preliminary data.</text>
</comment>
<dbReference type="EMBL" id="VTRV01000062">
    <property type="protein sequence ID" value="TZF89917.1"/>
    <property type="molecule type" value="Genomic_DNA"/>
</dbReference>
<organism evidence="2 3">
    <name type="scientific">Cognatilysobacter lacus</name>
    <dbReference type="NCBI Taxonomy" id="1643323"/>
    <lineage>
        <taxon>Bacteria</taxon>
        <taxon>Pseudomonadati</taxon>
        <taxon>Pseudomonadota</taxon>
        <taxon>Gammaproteobacteria</taxon>
        <taxon>Lysobacterales</taxon>
        <taxon>Lysobacteraceae</taxon>
        <taxon>Cognatilysobacter</taxon>
    </lineage>
</organism>
<proteinExistence type="predicted"/>